<dbReference type="InterPro" id="IPR053014">
    <property type="entry name" value="Cuticle_assoc_divergent"/>
</dbReference>
<dbReference type="PANTHER" id="PTHR46339:SF4">
    <property type="entry name" value="BPTI_KUNITZ INHIBITOR DOMAIN-CONTAINING PROTEIN"/>
    <property type="match status" value="1"/>
</dbReference>
<name>A0A915D3G2_9BILA</name>
<dbReference type="GO" id="GO:0004867">
    <property type="term" value="F:serine-type endopeptidase inhibitor activity"/>
    <property type="evidence" value="ECO:0007669"/>
    <property type="project" value="InterPro"/>
</dbReference>
<evidence type="ECO:0000313" key="3">
    <source>
        <dbReference type="WBParaSite" id="jg14979"/>
    </source>
</evidence>
<evidence type="ECO:0000259" key="1">
    <source>
        <dbReference type="PROSITE" id="PS50279"/>
    </source>
</evidence>
<dbReference type="AlphaFoldDB" id="A0A915D3G2"/>
<dbReference type="Gene3D" id="4.10.410.10">
    <property type="entry name" value="Pancreatic trypsin inhibitor Kunitz domain"/>
    <property type="match status" value="1"/>
</dbReference>
<keyword evidence="2" id="KW-1185">Reference proteome</keyword>
<feature type="domain" description="BPTI/Kunitz inhibitor" evidence="1">
    <location>
        <begin position="36"/>
        <end position="88"/>
    </location>
</feature>
<dbReference type="SMART" id="SM00131">
    <property type="entry name" value="KU"/>
    <property type="match status" value="1"/>
</dbReference>
<dbReference type="InterPro" id="IPR002223">
    <property type="entry name" value="Kunitz_BPTI"/>
</dbReference>
<dbReference type="Proteomes" id="UP000887574">
    <property type="component" value="Unplaced"/>
</dbReference>
<organism evidence="2 3">
    <name type="scientific">Ditylenchus dipsaci</name>
    <dbReference type="NCBI Taxonomy" id="166011"/>
    <lineage>
        <taxon>Eukaryota</taxon>
        <taxon>Metazoa</taxon>
        <taxon>Ecdysozoa</taxon>
        <taxon>Nematoda</taxon>
        <taxon>Chromadorea</taxon>
        <taxon>Rhabditida</taxon>
        <taxon>Tylenchina</taxon>
        <taxon>Tylenchomorpha</taxon>
        <taxon>Sphaerularioidea</taxon>
        <taxon>Anguinidae</taxon>
        <taxon>Anguininae</taxon>
        <taxon>Ditylenchus</taxon>
    </lineage>
</organism>
<dbReference type="SUPFAM" id="SSF57362">
    <property type="entry name" value="BPTI-like"/>
    <property type="match status" value="1"/>
</dbReference>
<reference evidence="3" key="1">
    <citation type="submission" date="2022-11" db="UniProtKB">
        <authorList>
            <consortium name="WormBaseParasite"/>
        </authorList>
    </citation>
    <scope>IDENTIFICATION</scope>
</reference>
<dbReference type="InterPro" id="IPR036880">
    <property type="entry name" value="Kunitz_BPTI_sf"/>
</dbReference>
<dbReference type="Pfam" id="PF00014">
    <property type="entry name" value="Kunitz_BPTI"/>
    <property type="match status" value="1"/>
</dbReference>
<proteinExistence type="predicted"/>
<dbReference type="WBParaSite" id="jg14979">
    <property type="protein sequence ID" value="jg14979"/>
    <property type="gene ID" value="jg14979"/>
</dbReference>
<protein>
    <submittedName>
        <fullName evidence="3">BPTI/Kunitz inhibitor domain-containing protein</fullName>
    </submittedName>
</protein>
<dbReference type="PROSITE" id="PS50279">
    <property type="entry name" value="BPTI_KUNITZ_2"/>
    <property type="match status" value="1"/>
</dbReference>
<accession>A0A915D3G2</accession>
<evidence type="ECO:0000313" key="2">
    <source>
        <dbReference type="Proteomes" id="UP000887574"/>
    </source>
</evidence>
<sequence length="171" mass="18818">MPVLCTSTSTEIQHSNSGDGSSWCIYPDGDQDAFVCIQPMEQGEEPSIPRWWYNSVTGTCSQFLWDASQSENVSPNNFRTVEHCESYCRDTCRRGPNQFNRHNRGSLLDETAVTNCLHQTGSCGPEFHCTLIGSHQHCCPTIGNICSPNGGRAMSYLSKESFDAGVAIAGR</sequence>
<dbReference type="CDD" id="cd00109">
    <property type="entry name" value="Kunitz-type"/>
    <property type="match status" value="1"/>
</dbReference>
<dbReference type="PANTHER" id="PTHR46339">
    <property type="entry name" value="PROTEIN CBG15282-RELATED"/>
    <property type="match status" value="1"/>
</dbReference>